<organism evidence="2">
    <name type="scientific">marine metagenome</name>
    <dbReference type="NCBI Taxonomy" id="408172"/>
    <lineage>
        <taxon>unclassified sequences</taxon>
        <taxon>metagenomes</taxon>
        <taxon>ecological metagenomes</taxon>
    </lineage>
</organism>
<proteinExistence type="inferred from homology"/>
<dbReference type="AlphaFoldDB" id="A0A381ZUK3"/>
<dbReference type="Gene3D" id="3.40.50.720">
    <property type="entry name" value="NAD(P)-binding Rossmann-like Domain"/>
    <property type="match status" value="1"/>
</dbReference>
<dbReference type="SUPFAM" id="SSF51735">
    <property type="entry name" value="NAD(P)-binding Rossmann-fold domains"/>
    <property type="match status" value="1"/>
</dbReference>
<evidence type="ECO:0000313" key="2">
    <source>
        <dbReference type="EMBL" id="SVA92774.1"/>
    </source>
</evidence>
<dbReference type="Pfam" id="PF13561">
    <property type="entry name" value="adh_short_C2"/>
    <property type="match status" value="1"/>
</dbReference>
<reference evidence="2" key="1">
    <citation type="submission" date="2018-05" db="EMBL/GenBank/DDBJ databases">
        <authorList>
            <person name="Lanie J.A."/>
            <person name="Ng W.-L."/>
            <person name="Kazmierczak K.M."/>
            <person name="Andrzejewski T.M."/>
            <person name="Davidsen T.M."/>
            <person name="Wayne K.J."/>
            <person name="Tettelin H."/>
            <person name="Glass J.I."/>
            <person name="Rusch D."/>
            <person name="Podicherti R."/>
            <person name="Tsui H.-C.T."/>
            <person name="Winkler M.E."/>
        </authorList>
    </citation>
    <scope>NUCLEOTIDE SEQUENCE</scope>
</reference>
<accession>A0A381ZUK3</accession>
<protein>
    <recommendedName>
        <fullName evidence="3">Short-chain dehydrogenase/reductase SDR</fullName>
    </recommendedName>
</protein>
<dbReference type="EMBL" id="UINC01022672">
    <property type="protein sequence ID" value="SVA92774.1"/>
    <property type="molecule type" value="Genomic_DNA"/>
</dbReference>
<dbReference type="FunFam" id="3.40.50.720:FF:000084">
    <property type="entry name" value="Short-chain dehydrogenase reductase"/>
    <property type="match status" value="1"/>
</dbReference>
<gene>
    <name evidence="2" type="ORF">METZ01_LOCUS145628</name>
</gene>
<dbReference type="PRINTS" id="PR00081">
    <property type="entry name" value="GDHRDH"/>
</dbReference>
<dbReference type="InterPro" id="IPR036291">
    <property type="entry name" value="NAD(P)-bd_dom_sf"/>
</dbReference>
<dbReference type="PANTHER" id="PTHR42879:SF6">
    <property type="entry name" value="NADPH-DEPENDENT REDUCTASE BACG"/>
    <property type="match status" value="1"/>
</dbReference>
<sequence length="252" mass="26007">MDLELAGKKAIVTGGSRGIGKQIARVLAQEGVDVAIAARDLDRLDATAADLVAETGRTIVPVTVDTSDDESVKRMVEKAAEALGGVDILINGAATVGGIAPPPKLAEVTVDAFWADMNVKVMGYLRCAKAAAPYMIEKGWGRIVNISGMAARQSGNTIGSMRNVSVAALTKNLADELGEHGINVTVVHPGGTRTERTTPDAEINLAKNNTVKRAIDALDIANVVAFLASPKSVAITGDTIAAGGGVGRAIHY</sequence>
<dbReference type="InterPro" id="IPR002347">
    <property type="entry name" value="SDR_fam"/>
</dbReference>
<dbReference type="PANTHER" id="PTHR42879">
    <property type="entry name" value="3-OXOACYL-(ACYL-CARRIER-PROTEIN) REDUCTASE"/>
    <property type="match status" value="1"/>
</dbReference>
<evidence type="ECO:0000256" key="1">
    <source>
        <dbReference type="ARBA" id="ARBA00006484"/>
    </source>
</evidence>
<name>A0A381ZUK3_9ZZZZ</name>
<evidence type="ECO:0008006" key="3">
    <source>
        <dbReference type="Google" id="ProtNLM"/>
    </source>
</evidence>
<dbReference type="InterPro" id="IPR050259">
    <property type="entry name" value="SDR"/>
</dbReference>
<comment type="similarity">
    <text evidence="1">Belongs to the short-chain dehydrogenases/reductases (SDR) family.</text>
</comment>